<evidence type="ECO:0000313" key="2">
    <source>
        <dbReference type="Proteomes" id="UP000017640"/>
    </source>
</evidence>
<dbReference type="KEGG" id="spiu:SPICUR_02700"/>
<proteinExistence type="predicted"/>
<dbReference type="AlphaFoldDB" id="U5T2N8"/>
<protein>
    <submittedName>
        <fullName evidence="1">Uncharacterized protein</fullName>
    </submittedName>
</protein>
<dbReference type="Pfam" id="PF06097">
    <property type="entry name" value="DUF945"/>
    <property type="match status" value="1"/>
</dbReference>
<keyword evidence="2" id="KW-1185">Reference proteome</keyword>
<dbReference type="eggNOG" id="COG5339">
    <property type="taxonomic scope" value="Bacteria"/>
</dbReference>
<reference evidence="1 2" key="1">
    <citation type="journal article" date="2013" name="BMC Genomics">
        <title>Genomes of "Spiribacter", a streamlined, successful halophilic bacterium.</title>
        <authorList>
            <person name="Lopez-Perez M."/>
            <person name="Ghai R."/>
            <person name="Leon M.J."/>
            <person name="Rodriguez-Olmos A."/>
            <person name="Copa-Patino J.L."/>
            <person name="Soliveri J."/>
            <person name="Sanchez-Porro C."/>
            <person name="Ventosa A."/>
            <person name="Rodriguez-Valera F."/>
        </authorList>
    </citation>
    <scope>NUCLEOTIDE SEQUENCE [LARGE SCALE GENOMIC DNA]</scope>
    <source>
        <strain evidence="1 2">UAH-SP71</strain>
    </source>
</reference>
<gene>
    <name evidence="1" type="ORF">SPICUR_02700</name>
</gene>
<accession>U5T2N8</accession>
<dbReference type="InterPro" id="IPR010352">
    <property type="entry name" value="DUF945"/>
</dbReference>
<dbReference type="HOGENOM" id="CLU_620977_0_0_6"/>
<dbReference type="OrthoDB" id="6787458at2"/>
<evidence type="ECO:0000313" key="1">
    <source>
        <dbReference type="EMBL" id="AGY91551.1"/>
    </source>
</evidence>
<sequence>MGVVLVALTGVVVAALPVINGWQAQRTWEQGVDRLSRQAAVHADGQARMQVTDYQRGLYRSSVQSRLALPAAALPPALRGALGVTAGGPIELVLEHTVQHGWRGVAFEGHVRPVGALARPFERLGGDDGSLQVNGRLGLSDQSLEFRSEALSGPLDRQGNLRLTLAPLALDSHYDLTRGQWEGSLEWSGFTLAQAASDAMLRLGGLRFEADLRLVAGQPSRGIWVGDTALHLEDMALRPMAQPAMTVARVDLETSSQLAADDLMAGGIRFDWQGLVMPRSPEMQGTMALDFQRLDPAALLTLSRQTATDPSQPMAESEWRRPLAVLAAEGPRLELSNLRMETADRDGLEGQAELLIRPAMAERLVNGADGMGLWQALRLDAAFAVDAVLIDALPGEARMWAEQAKAFGILRRTATHWRMEMSVDEGALRIHGEQPWWSGGS</sequence>
<dbReference type="Proteomes" id="UP000017640">
    <property type="component" value="Chromosome"/>
</dbReference>
<name>U5T2N8_9GAMM</name>
<organism evidence="1 2">
    <name type="scientific">Spiribacter curvatus</name>
    <dbReference type="NCBI Taxonomy" id="1335757"/>
    <lineage>
        <taxon>Bacteria</taxon>
        <taxon>Pseudomonadati</taxon>
        <taxon>Pseudomonadota</taxon>
        <taxon>Gammaproteobacteria</taxon>
        <taxon>Chromatiales</taxon>
        <taxon>Ectothiorhodospiraceae</taxon>
        <taxon>Spiribacter</taxon>
    </lineage>
</organism>
<dbReference type="EMBL" id="CP005990">
    <property type="protein sequence ID" value="AGY91551.1"/>
    <property type="molecule type" value="Genomic_DNA"/>
</dbReference>